<gene>
    <name evidence="2" type="ORF">BDV96DRAFT_615784</name>
</gene>
<dbReference type="Proteomes" id="UP000799770">
    <property type="component" value="Unassembled WGS sequence"/>
</dbReference>
<dbReference type="Gene3D" id="3.40.630.30">
    <property type="match status" value="1"/>
</dbReference>
<dbReference type="InterPro" id="IPR055100">
    <property type="entry name" value="GNAT_LYC1-like"/>
</dbReference>
<evidence type="ECO:0000313" key="3">
    <source>
        <dbReference type="Proteomes" id="UP000799770"/>
    </source>
</evidence>
<organism evidence="2 3">
    <name type="scientific">Lophiotrema nucula</name>
    <dbReference type="NCBI Taxonomy" id="690887"/>
    <lineage>
        <taxon>Eukaryota</taxon>
        <taxon>Fungi</taxon>
        <taxon>Dikarya</taxon>
        <taxon>Ascomycota</taxon>
        <taxon>Pezizomycotina</taxon>
        <taxon>Dothideomycetes</taxon>
        <taxon>Pleosporomycetidae</taxon>
        <taxon>Pleosporales</taxon>
        <taxon>Lophiotremataceae</taxon>
        <taxon>Lophiotrema</taxon>
    </lineage>
</organism>
<proteinExistence type="predicted"/>
<accession>A0A6A5YQC6</accession>
<dbReference type="PANTHER" id="PTHR34815:SF2">
    <property type="entry name" value="N-ACETYLTRANSFERASE DOMAIN-CONTAINING PROTEIN"/>
    <property type="match status" value="1"/>
</dbReference>
<sequence>MPNVWLPDAQSPNLVLRHPTREECTETWKAWYEEQEYMTTILADEDLPPGQQPILACCESIRKRALTSDAKGTVEEVVVPGIASVFCFPEYRGCGYPKRMMQELAKVLRMRQLDGLRCAGSILYSDIGKKYYAKLGWHPNATNRHFEFEPSPTAWPLEAKSLSVDDLREMCERDEAIVRSAIAVPSPGVEKRITILPTVDHMLWHIAWEEFACSHLFEKILPAKGAIAGSPGSQVWAIWTHRYYSHPDTKEHLNVLYILRLVVEADETATRLPSDSKERLGDKKEEEQMSYLKAVLQAAQREAYEWKLDVVRLWDPTPLVQDILKRSGVEFELVEREDDYIASAIRYREGHDRATAPLWVNNEHYAWL</sequence>
<dbReference type="EMBL" id="ML977342">
    <property type="protein sequence ID" value="KAF2109439.1"/>
    <property type="molecule type" value="Genomic_DNA"/>
</dbReference>
<name>A0A6A5YQC6_9PLEO</name>
<dbReference type="InterPro" id="IPR053013">
    <property type="entry name" value="LAT"/>
</dbReference>
<evidence type="ECO:0000313" key="2">
    <source>
        <dbReference type="EMBL" id="KAF2109439.1"/>
    </source>
</evidence>
<dbReference type="SUPFAM" id="SSF55729">
    <property type="entry name" value="Acyl-CoA N-acyltransferases (Nat)"/>
    <property type="match status" value="1"/>
</dbReference>
<keyword evidence="3" id="KW-1185">Reference proteome</keyword>
<evidence type="ECO:0000259" key="1">
    <source>
        <dbReference type="Pfam" id="PF22998"/>
    </source>
</evidence>
<reference evidence="2" key="1">
    <citation type="journal article" date="2020" name="Stud. Mycol.">
        <title>101 Dothideomycetes genomes: a test case for predicting lifestyles and emergence of pathogens.</title>
        <authorList>
            <person name="Haridas S."/>
            <person name="Albert R."/>
            <person name="Binder M."/>
            <person name="Bloem J."/>
            <person name="Labutti K."/>
            <person name="Salamov A."/>
            <person name="Andreopoulos B."/>
            <person name="Baker S."/>
            <person name="Barry K."/>
            <person name="Bills G."/>
            <person name="Bluhm B."/>
            <person name="Cannon C."/>
            <person name="Castanera R."/>
            <person name="Culley D."/>
            <person name="Daum C."/>
            <person name="Ezra D."/>
            <person name="Gonzalez J."/>
            <person name="Henrissat B."/>
            <person name="Kuo A."/>
            <person name="Liang C."/>
            <person name="Lipzen A."/>
            <person name="Lutzoni F."/>
            <person name="Magnuson J."/>
            <person name="Mondo S."/>
            <person name="Nolan M."/>
            <person name="Ohm R."/>
            <person name="Pangilinan J."/>
            <person name="Park H.-J."/>
            <person name="Ramirez L."/>
            <person name="Alfaro M."/>
            <person name="Sun H."/>
            <person name="Tritt A."/>
            <person name="Yoshinaga Y."/>
            <person name="Zwiers L.-H."/>
            <person name="Turgeon B."/>
            <person name="Goodwin S."/>
            <person name="Spatafora J."/>
            <person name="Crous P."/>
            <person name="Grigoriev I."/>
        </authorList>
    </citation>
    <scope>NUCLEOTIDE SEQUENCE</scope>
    <source>
        <strain evidence="2">CBS 627.86</strain>
    </source>
</reference>
<dbReference type="PANTHER" id="PTHR34815">
    <property type="entry name" value="LYSINE ACETYLTRANSFERASE"/>
    <property type="match status" value="1"/>
</dbReference>
<dbReference type="OrthoDB" id="2020070at2759"/>
<dbReference type="InterPro" id="IPR016181">
    <property type="entry name" value="Acyl_CoA_acyltransferase"/>
</dbReference>
<feature type="domain" description="LYC1 C-terminal" evidence="1">
    <location>
        <begin position="145"/>
        <end position="367"/>
    </location>
</feature>
<dbReference type="AlphaFoldDB" id="A0A6A5YQC6"/>
<protein>
    <recommendedName>
        <fullName evidence="1">LYC1 C-terminal domain-containing protein</fullName>
    </recommendedName>
</protein>
<dbReference type="Pfam" id="PF22998">
    <property type="entry name" value="GNAT_LYC1-like"/>
    <property type="match status" value="1"/>
</dbReference>